<dbReference type="AlphaFoldDB" id="A0AAE1VT06"/>
<reference evidence="2" key="1">
    <citation type="submission" date="2020-06" db="EMBL/GenBank/DDBJ databases">
        <authorList>
            <person name="Li T."/>
            <person name="Hu X."/>
            <person name="Zhang T."/>
            <person name="Song X."/>
            <person name="Zhang H."/>
            <person name="Dai N."/>
            <person name="Sheng W."/>
            <person name="Hou X."/>
            <person name="Wei L."/>
        </authorList>
    </citation>
    <scope>NUCLEOTIDE SEQUENCE</scope>
    <source>
        <strain evidence="2">K16</strain>
        <tissue evidence="2">Leaf</tissue>
    </source>
</reference>
<reference evidence="2" key="2">
    <citation type="journal article" date="2024" name="Plant">
        <title>Genomic evolution and insights into agronomic trait innovations of Sesamum species.</title>
        <authorList>
            <person name="Miao H."/>
            <person name="Wang L."/>
            <person name="Qu L."/>
            <person name="Liu H."/>
            <person name="Sun Y."/>
            <person name="Le M."/>
            <person name="Wang Q."/>
            <person name="Wei S."/>
            <person name="Zheng Y."/>
            <person name="Lin W."/>
            <person name="Duan Y."/>
            <person name="Cao H."/>
            <person name="Xiong S."/>
            <person name="Wang X."/>
            <person name="Wei L."/>
            <person name="Li C."/>
            <person name="Ma Q."/>
            <person name="Ju M."/>
            <person name="Zhao R."/>
            <person name="Li G."/>
            <person name="Mu C."/>
            <person name="Tian Q."/>
            <person name="Mei H."/>
            <person name="Zhang T."/>
            <person name="Gao T."/>
            <person name="Zhang H."/>
        </authorList>
    </citation>
    <scope>NUCLEOTIDE SEQUENCE</scope>
    <source>
        <strain evidence="2">K16</strain>
    </source>
</reference>
<evidence type="ECO:0000259" key="1">
    <source>
        <dbReference type="Pfam" id="PF22936"/>
    </source>
</evidence>
<organism evidence="2 3">
    <name type="scientific">Sesamum angolense</name>
    <dbReference type="NCBI Taxonomy" id="2727404"/>
    <lineage>
        <taxon>Eukaryota</taxon>
        <taxon>Viridiplantae</taxon>
        <taxon>Streptophyta</taxon>
        <taxon>Embryophyta</taxon>
        <taxon>Tracheophyta</taxon>
        <taxon>Spermatophyta</taxon>
        <taxon>Magnoliopsida</taxon>
        <taxon>eudicotyledons</taxon>
        <taxon>Gunneridae</taxon>
        <taxon>Pentapetalae</taxon>
        <taxon>asterids</taxon>
        <taxon>lamiids</taxon>
        <taxon>Lamiales</taxon>
        <taxon>Pedaliaceae</taxon>
        <taxon>Sesamum</taxon>
    </lineage>
</organism>
<protein>
    <recommendedName>
        <fullName evidence="1">Retrovirus-related Pol polyprotein from transposon TNT 1-94-like beta-barrel domain-containing protein</fullName>
    </recommendedName>
</protein>
<feature type="domain" description="Retrovirus-related Pol polyprotein from transposon TNT 1-94-like beta-barrel" evidence="1">
    <location>
        <begin position="59"/>
        <end position="121"/>
    </location>
</feature>
<proteinExistence type="predicted"/>
<keyword evidence="3" id="KW-1185">Reference proteome</keyword>
<evidence type="ECO:0000313" key="3">
    <source>
        <dbReference type="Proteomes" id="UP001289374"/>
    </source>
</evidence>
<sequence length="192" mass="21228">MTPVEQKTTLGTTVTFNEWANTVTLRCEEYEQLLHRPVANSATSSSLDAFIASHGESRMIDSGATSHLTDNRSHFLTLSTSPKFLPVRLADRSYSPISGFGIIQPTDNLTLTDVLFAISVKQLTKTHNCSVTFYPSYCVIQDLQTRRTIGSDHERGGLYFLDTTPTVDARALSASVSSLQWYSRLGYPSLPT</sequence>
<dbReference type="EMBL" id="JACGWL010000934">
    <property type="protein sequence ID" value="KAK4381158.1"/>
    <property type="molecule type" value="Genomic_DNA"/>
</dbReference>
<comment type="caution">
    <text evidence="2">The sequence shown here is derived from an EMBL/GenBank/DDBJ whole genome shotgun (WGS) entry which is preliminary data.</text>
</comment>
<dbReference type="InterPro" id="IPR054722">
    <property type="entry name" value="PolX-like_BBD"/>
</dbReference>
<name>A0AAE1VT06_9LAMI</name>
<dbReference type="Proteomes" id="UP001289374">
    <property type="component" value="Unassembled WGS sequence"/>
</dbReference>
<accession>A0AAE1VT06</accession>
<evidence type="ECO:0000313" key="2">
    <source>
        <dbReference type="EMBL" id="KAK4381158.1"/>
    </source>
</evidence>
<dbReference type="Pfam" id="PF22936">
    <property type="entry name" value="Pol_BBD"/>
    <property type="match status" value="1"/>
</dbReference>
<gene>
    <name evidence="2" type="ORF">Sango_2994800</name>
</gene>